<evidence type="ECO:0000313" key="11">
    <source>
        <dbReference type="EMBL" id="GHI57657.1"/>
    </source>
</evidence>
<dbReference type="Proteomes" id="UP000646738">
    <property type="component" value="Unassembled WGS sequence"/>
</dbReference>
<protein>
    <recommendedName>
        <fullName evidence="10">Chaplin domain-containing protein</fullName>
    </recommendedName>
</protein>
<feature type="chain" id="PRO_5045126997" description="Chaplin domain-containing protein" evidence="9">
    <location>
        <begin position="28"/>
        <end position="111"/>
    </location>
</feature>
<evidence type="ECO:0000256" key="8">
    <source>
        <dbReference type="SAM" id="MobiDB-lite"/>
    </source>
</evidence>
<keyword evidence="4 9" id="KW-0732">Signal</keyword>
<keyword evidence="5" id="KW-0130">Cell adhesion</keyword>
<accession>A0ABQ3RP72</accession>
<feature type="region of interest" description="Disordered" evidence="8">
    <location>
        <begin position="79"/>
        <end position="111"/>
    </location>
</feature>
<evidence type="ECO:0000256" key="1">
    <source>
        <dbReference type="ARBA" id="ARBA00004191"/>
    </source>
</evidence>
<evidence type="ECO:0000256" key="5">
    <source>
        <dbReference type="ARBA" id="ARBA00022889"/>
    </source>
</evidence>
<evidence type="ECO:0000256" key="3">
    <source>
        <dbReference type="ARBA" id="ARBA00022525"/>
    </source>
</evidence>
<keyword evidence="3" id="KW-0964">Secreted</keyword>
<gene>
    <name evidence="11" type="ORF">Srubr_75030</name>
</gene>
<organism evidence="11 12">
    <name type="scientific">Streptomyces rubradiris</name>
    <name type="common">Streptomyces achromogenes subsp. rubradiris</name>
    <dbReference type="NCBI Taxonomy" id="285531"/>
    <lineage>
        <taxon>Bacteria</taxon>
        <taxon>Bacillati</taxon>
        <taxon>Actinomycetota</taxon>
        <taxon>Actinomycetes</taxon>
        <taxon>Kitasatosporales</taxon>
        <taxon>Streptomycetaceae</taxon>
        <taxon>Streptomyces</taxon>
    </lineage>
</organism>
<keyword evidence="2" id="KW-0134">Cell wall</keyword>
<proteinExistence type="predicted"/>
<comment type="caution">
    <text evidence="11">The sequence shown here is derived from an EMBL/GenBank/DDBJ whole genome shotgun (WGS) entry which is preliminary data.</text>
</comment>
<evidence type="ECO:0000256" key="9">
    <source>
        <dbReference type="SAM" id="SignalP"/>
    </source>
</evidence>
<evidence type="ECO:0000313" key="12">
    <source>
        <dbReference type="Proteomes" id="UP000646738"/>
    </source>
</evidence>
<keyword evidence="12" id="KW-1185">Reference proteome</keyword>
<name>A0ABQ3RP72_STRRR</name>
<evidence type="ECO:0000256" key="6">
    <source>
        <dbReference type="ARBA" id="ARBA00023087"/>
    </source>
</evidence>
<evidence type="ECO:0000259" key="10">
    <source>
        <dbReference type="PROSITE" id="PS51884"/>
    </source>
</evidence>
<comment type="subcellular location">
    <subcellularLocation>
        <location evidence="1">Secreted</location>
        <location evidence="1">Cell wall</location>
    </subcellularLocation>
</comment>
<sequence length="111" mass="10674">MSRIAKATAVALGAGAVVVSGSGLAMAEADAHGAAVNSPGVISGNLLQVPIGIPINVCGNTIDIVALLNPAFGNACANVGDEVKPGKPGKPGPTKPGKPGNSSHGNDGYGH</sequence>
<evidence type="ECO:0000256" key="4">
    <source>
        <dbReference type="ARBA" id="ARBA00022729"/>
    </source>
</evidence>
<dbReference type="Pfam" id="PF03777">
    <property type="entry name" value="ChpA-C"/>
    <property type="match status" value="1"/>
</dbReference>
<dbReference type="EMBL" id="BNEA01000015">
    <property type="protein sequence ID" value="GHI57657.1"/>
    <property type="molecule type" value="Genomic_DNA"/>
</dbReference>
<feature type="domain" description="Chaplin" evidence="10">
    <location>
        <begin position="38"/>
        <end position="78"/>
    </location>
</feature>
<reference evidence="12" key="1">
    <citation type="submission" date="2023-07" db="EMBL/GenBank/DDBJ databases">
        <title>Whole genome shotgun sequence of Streptomyces achromogenes subsp. rubradiris NBRC 14000.</title>
        <authorList>
            <person name="Komaki H."/>
            <person name="Tamura T."/>
        </authorList>
    </citation>
    <scope>NUCLEOTIDE SEQUENCE [LARGE SCALE GENOMIC DNA]</scope>
    <source>
        <strain evidence="12">NBRC 14000</strain>
    </source>
</reference>
<dbReference type="RefSeq" id="WP_189995525.1">
    <property type="nucleotide sequence ID" value="NZ_BNCB01000008.1"/>
</dbReference>
<dbReference type="PROSITE" id="PS51884">
    <property type="entry name" value="CHAPLIN"/>
    <property type="match status" value="1"/>
</dbReference>
<dbReference type="InterPro" id="IPR005528">
    <property type="entry name" value="ChpA-H"/>
</dbReference>
<evidence type="ECO:0000256" key="2">
    <source>
        <dbReference type="ARBA" id="ARBA00022512"/>
    </source>
</evidence>
<feature type="signal peptide" evidence="9">
    <location>
        <begin position="1"/>
        <end position="27"/>
    </location>
</feature>
<evidence type="ECO:0000256" key="7">
    <source>
        <dbReference type="PROSITE-ProRule" id="PRU01232"/>
    </source>
</evidence>
<keyword evidence="6 7" id="KW-0034">Amyloid</keyword>